<evidence type="ECO:0000259" key="1">
    <source>
        <dbReference type="Pfam" id="PF07727"/>
    </source>
</evidence>
<evidence type="ECO:0000313" key="3">
    <source>
        <dbReference type="Proteomes" id="UP001151760"/>
    </source>
</evidence>
<keyword evidence="3" id="KW-1185">Reference proteome</keyword>
<reference evidence="2" key="2">
    <citation type="submission" date="2022-01" db="EMBL/GenBank/DDBJ databases">
        <authorList>
            <person name="Yamashiro T."/>
            <person name="Shiraishi A."/>
            <person name="Satake H."/>
            <person name="Nakayama K."/>
        </authorList>
    </citation>
    <scope>NUCLEOTIDE SEQUENCE</scope>
</reference>
<dbReference type="SUPFAM" id="SSF56672">
    <property type="entry name" value="DNA/RNA polymerases"/>
    <property type="match status" value="1"/>
</dbReference>
<comment type="caution">
    <text evidence="2">The sequence shown here is derived from an EMBL/GenBank/DDBJ whole genome shotgun (WGS) entry which is preliminary data.</text>
</comment>
<dbReference type="Proteomes" id="UP001151760">
    <property type="component" value="Unassembled WGS sequence"/>
</dbReference>
<name>A0ABQ5CMI9_9ASTR</name>
<reference evidence="2" key="1">
    <citation type="journal article" date="2022" name="Int. J. Mol. Sci.">
        <title>Draft Genome of Tanacetum Coccineum: Genomic Comparison of Closely Related Tanacetum-Family Plants.</title>
        <authorList>
            <person name="Yamashiro T."/>
            <person name="Shiraishi A."/>
            <person name="Nakayama K."/>
            <person name="Satake H."/>
        </authorList>
    </citation>
    <scope>NUCLEOTIDE SEQUENCE</scope>
</reference>
<dbReference type="InterPro" id="IPR013103">
    <property type="entry name" value="RVT_2"/>
</dbReference>
<sequence length="320" mass="36052">MDVKTAFLNGLLKGEVYVAQPDGFVDPDHPKKVYRLRKALYGLKQAPRAWYDELSNFLMSKGFTKGTIDPTLFMIRYGEDILLVQIYVDDIIFGSTNPKFSKRFEKLMHSRFEMSLMREMKFFLGLQIHQSPRDADHARCSDRKSTSRGIQLLGDKLGSCMSKKQDCTAMSSAKAEYVTLSASSLGRHLEEIHDLGSILEEMGQEYDFTPKEGLKNKSQMVETASGKIAMPSRSASDCFRKSYDNRSWRGGDGGEEGVVVVEVTAVCDRRDGDGVDGWMVSMSHGGGEWRGVVAGVVGSGRKRRRIFGRKKERRMREARD</sequence>
<organism evidence="2 3">
    <name type="scientific">Tanacetum coccineum</name>
    <dbReference type="NCBI Taxonomy" id="301880"/>
    <lineage>
        <taxon>Eukaryota</taxon>
        <taxon>Viridiplantae</taxon>
        <taxon>Streptophyta</taxon>
        <taxon>Embryophyta</taxon>
        <taxon>Tracheophyta</taxon>
        <taxon>Spermatophyta</taxon>
        <taxon>Magnoliopsida</taxon>
        <taxon>eudicotyledons</taxon>
        <taxon>Gunneridae</taxon>
        <taxon>Pentapetalae</taxon>
        <taxon>asterids</taxon>
        <taxon>campanulids</taxon>
        <taxon>Asterales</taxon>
        <taxon>Asteraceae</taxon>
        <taxon>Asteroideae</taxon>
        <taxon>Anthemideae</taxon>
        <taxon>Anthemidinae</taxon>
        <taxon>Tanacetum</taxon>
    </lineage>
</organism>
<accession>A0ABQ5CMI9</accession>
<gene>
    <name evidence="2" type="ORF">Tco_0908194</name>
</gene>
<feature type="domain" description="Reverse transcriptase Ty1/copia-type" evidence="1">
    <location>
        <begin position="1"/>
        <end position="131"/>
    </location>
</feature>
<dbReference type="InterPro" id="IPR043502">
    <property type="entry name" value="DNA/RNA_pol_sf"/>
</dbReference>
<proteinExistence type="predicted"/>
<evidence type="ECO:0000313" key="2">
    <source>
        <dbReference type="EMBL" id="GJT27919.1"/>
    </source>
</evidence>
<dbReference type="EMBL" id="BQNB010014419">
    <property type="protein sequence ID" value="GJT27919.1"/>
    <property type="molecule type" value="Genomic_DNA"/>
</dbReference>
<protein>
    <submittedName>
        <fullName evidence="2">Retrovirus-related pol polyprotein from transposon TNT 1-94</fullName>
    </submittedName>
</protein>
<dbReference type="Pfam" id="PF07727">
    <property type="entry name" value="RVT_2"/>
    <property type="match status" value="1"/>
</dbReference>